<protein>
    <submittedName>
        <fullName evidence="1">Spectrin binding protein</fullName>
    </submittedName>
</protein>
<keyword evidence="2" id="KW-1185">Reference proteome</keyword>
<accession>A0ABR1G1E7</accession>
<reference evidence="1 2" key="1">
    <citation type="submission" date="2024-03" db="EMBL/GenBank/DDBJ databases">
        <title>Aureococcus anophagefferens CCMP1851 and Kratosvirus quantuckense: Draft genome of a second virus-susceptible host strain in the model system.</title>
        <authorList>
            <person name="Chase E."/>
            <person name="Truchon A.R."/>
            <person name="Schepens W."/>
            <person name="Wilhelm S.W."/>
        </authorList>
    </citation>
    <scope>NUCLEOTIDE SEQUENCE [LARGE SCALE GENOMIC DNA]</scope>
    <source>
        <strain evidence="1 2">CCMP1851</strain>
    </source>
</reference>
<sequence>MERFVRGFEAFAEHASGSGADFHVTVKFENAEMDVEGRVLLQTIVCGGDLNALVSITDDGAIVEKEGDAEAEARSAGNTATADHLAAVRAAGGWRPYVAAQRKPYIDALLTLRERLPALRDRGRAASASSVRAHERLFLETPADVFGHVLTFWQSDRDP</sequence>
<evidence type="ECO:0000313" key="1">
    <source>
        <dbReference type="EMBL" id="KAK7242464.1"/>
    </source>
</evidence>
<name>A0ABR1G1E7_AURAN</name>
<gene>
    <name evidence="1" type="ORF">SO694_00017025</name>
</gene>
<comment type="caution">
    <text evidence="1">The sequence shown here is derived from an EMBL/GenBank/DDBJ whole genome shotgun (WGS) entry which is preliminary data.</text>
</comment>
<organism evidence="1 2">
    <name type="scientific">Aureococcus anophagefferens</name>
    <name type="common">Harmful bloom alga</name>
    <dbReference type="NCBI Taxonomy" id="44056"/>
    <lineage>
        <taxon>Eukaryota</taxon>
        <taxon>Sar</taxon>
        <taxon>Stramenopiles</taxon>
        <taxon>Ochrophyta</taxon>
        <taxon>Pelagophyceae</taxon>
        <taxon>Pelagomonadales</taxon>
        <taxon>Pelagomonadaceae</taxon>
        <taxon>Aureococcus</taxon>
    </lineage>
</organism>
<evidence type="ECO:0000313" key="2">
    <source>
        <dbReference type="Proteomes" id="UP001363151"/>
    </source>
</evidence>
<dbReference type="Proteomes" id="UP001363151">
    <property type="component" value="Unassembled WGS sequence"/>
</dbReference>
<dbReference type="EMBL" id="JBBJCI010000142">
    <property type="protein sequence ID" value="KAK7242464.1"/>
    <property type="molecule type" value="Genomic_DNA"/>
</dbReference>
<proteinExistence type="predicted"/>